<comment type="catalytic activity">
    <reaction evidence="2">
        <text>2,5-dichlorocyclohexa-2,5-dien-1,4-diol + NAD(+) = 2,5-dichlorohydroquinone + NADH + H(+)</text>
        <dbReference type="Rhea" id="RHEA:15741"/>
        <dbReference type="ChEBI" id="CHEBI:15378"/>
        <dbReference type="ChEBI" id="CHEBI:27545"/>
        <dbReference type="ChEBI" id="CHEBI:28975"/>
        <dbReference type="ChEBI" id="CHEBI:57540"/>
        <dbReference type="ChEBI" id="CHEBI:57945"/>
    </reaction>
</comment>
<dbReference type="InterPro" id="IPR002347">
    <property type="entry name" value="SDR_fam"/>
</dbReference>
<dbReference type="InterPro" id="IPR057326">
    <property type="entry name" value="KR_dom"/>
</dbReference>
<dbReference type="InterPro" id="IPR020904">
    <property type="entry name" value="Sc_DH/Rdtase_CS"/>
</dbReference>
<gene>
    <name evidence="5" type="ORF">GGR43_003110</name>
</gene>
<proteinExistence type="inferred from homology"/>
<comment type="similarity">
    <text evidence="1 3">Belongs to the short-chain dehydrogenases/reductases (SDR) family.</text>
</comment>
<evidence type="ECO:0000313" key="6">
    <source>
        <dbReference type="Proteomes" id="UP000571950"/>
    </source>
</evidence>
<dbReference type="GO" id="GO:0032787">
    <property type="term" value="P:monocarboxylic acid metabolic process"/>
    <property type="evidence" value="ECO:0007669"/>
    <property type="project" value="UniProtKB-ARBA"/>
</dbReference>
<dbReference type="Gene3D" id="3.40.50.720">
    <property type="entry name" value="NAD(P)-binding Rossmann-like Domain"/>
    <property type="match status" value="1"/>
</dbReference>
<dbReference type="RefSeq" id="WP_223177474.1">
    <property type="nucleotide sequence ID" value="NZ_BSPS01000034.1"/>
</dbReference>
<sequence>MTAMQKTAIVTGAATGLGAAYARRLAQDGFRVALVDIGPTDAVAAQIEAAGGKARGYACDLRDPARIAATVEAIDAEMGGGDVLVNNAGVYDFTPHESVDLELWRRIMSLNVDGMFLMTQAVIPGMKTKGWGRIINVASNSCFIPPAGLTAYVASKSASIGYVRALAGELGQYGITVNAIAPGPTVTGTTRGAFPDEESFLAFMQGFVKDQAVKQISYPEHSAPVVSFFASEGAAFVSGQTLVVDGGHAKH</sequence>
<dbReference type="PRINTS" id="PR00080">
    <property type="entry name" value="SDRFAMILY"/>
</dbReference>
<dbReference type="EMBL" id="JACIDT010000011">
    <property type="protein sequence ID" value="MBB3927381.1"/>
    <property type="molecule type" value="Genomic_DNA"/>
</dbReference>
<evidence type="ECO:0000259" key="4">
    <source>
        <dbReference type="SMART" id="SM00822"/>
    </source>
</evidence>
<evidence type="ECO:0000256" key="2">
    <source>
        <dbReference type="ARBA" id="ARBA00051383"/>
    </source>
</evidence>
<dbReference type="InterPro" id="IPR050259">
    <property type="entry name" value="SDR"/>
</dbReference>
<evidence type="ECO:0000313" key="5">
    <source>
        <dbReference type="EMBL" id="MBB3927381.1"/>
    </source>
</evidence>
<dbReference type="Pfam" id="PF00106">
    <property type="entry name" value="adh_short"/>
    <property type="match status" value="1"/>
</dbReference>
<dbReference type="PANTHER" id="PTHR42879:SF2">
    <property type="entry name" value="3-OXOACYL-[ACYL-CARRIER-PROTEIN] REDUCTASE FABG"/>
    <property type="match status" value="1"/>
</dbReference>
<organism evidence="5 6">
    <name type="scientific">Sphingobium jiangsuense</name>
    <dbReference type="NCBI Taxonomy" id="870476"/>
    <lineage>
        <taxon>Bacteria</taxon>
        <taxon>Pseudomonadati</taxon>
        <taxon>Pseudomonadota</taxon>
        <taxon>Alphaproteobacteria</taxon>
        <taxon>Sphingomonadales</taxon>
        <taxon>Sphingomonadaceae</taxon>
        <taxon>Sphingobium</taxon>
    </lineage>
</organism>
<comment type="caution">
    <text evidence="5">The sequence shown here is derived from an EMBL/GenBank/DDBJ whole genome shotgun (WGS) entry which is preliminary data.</text>
</comment>
<dbReference type="Proteomes" id="UP000571950">
    <property type="component" value="Unassembled WGS sequence"/>
</dbReference>
<feature type="domain" description="Ketoreductase" evidence="4">
    <location>
        <begin position="6"/>
        <end position="183"/>
    </location>
</feature>
<dbReference type="InterPro" id="IPR036291">
    <property type="entry name" value="NAD(P)-bd_dom_sf"/>
</dbReference>
<dbReference type="AlphaFoldDB" id="A0A7W6BLW9"/>
<name>A0A7W6BLW9_9SPHN</name>
<dbReference type="SMART" id="SM00822">
    <property type="entry name" value="PKS_KR"/>
    <property type="match status" value="1"/>
</dbReference>
<keyword evidence="6" id="KW-1185">Reference proteome</keyword>
<reference evidence="5 6" key="1">
    <citation type="submission" date="2020-08" db="EMBL/GenBank/DDBJ databases">
        <title>Genomic Encyclopedia of Type Strains, Phase IV (KMG-IV): sequencing the most valuable type-strain genomes for metagenomic binning, comparative biology and taxonomic classification.</title>
        <authorList>
            <person name="Goeker M."/>
        </authorList>
    </citation>
    <scope>NUCLEOTIDE SEQUENCE [LARGE SCALE GENOMIC DNA]</scope>
    <source>
        <strain evidence="5 6">DSM 26189</strain>
    </source>
</reference>
<evidence type="ECO:0000256" key="1">
    <source>
        <dbReference type="ARBA" id="ARBA00006484"/>
    </source>
</evidence>
<evidence type="ECO:0000256" key="3">
    <source>
        <dbReference type="RuleBase" id="RU000363"/>
    </source>
</evidence>
<dbReference type="SUPFAM" id="SSF51735">
    <property type="entry name" value="NAD(P)-binding Rossmann-fold domains"/>
    <property type="match status" value="1"/>
</dbReference>
<dbReference type="PANTHER" id="PTHR42879">
    <property type="entry name" value="3-OXOACYL-(ACYL-CARRIER-PROTEIN) REDUCTASE"/>
    <property type="match status" value="1"/>
</dbReference>
<dbReference type="CDD" id="cd05233">
    <property type="entry name" value="SDR_c"/>
    <property type="match status" value="1"/>
</dbReference>
<protein>
    <submittedName>
        <fullName evidence="5">NAD(P)-dependent dehydrogenase (Short-subunit alcohol dehydrogenase family)</fullName>
    </submittedName>
</protein>
<dbReference type="PROSITE" id="PS00061">
    <property type="entry name" value="ADH_SHORT"/>
    <property type="match status" value="1"/>
</dbReference>
<accession>A0A7W6BLW9</accession>
<dbReference type="PRINTS" id="PR00081">
    <property type="entry name" value="GDHRDH"/>
</dbReference>
<dbReference type="FunFam" id="3.40.50.720:FF:000084">
    <property type="entry name" value="Short-chain dehydrogenase reductase"/>
    <property type="match status" value="1"/>
</dbReference>